<dbReference type="EMBL" id="CAJMWR010000878">
    <property type="protein sequence ID" value="CAE6406392.1"/>
    <property type="molecule type" value="Genomic_DNA"/>
</dbReference>
<dbReference type="Proteomes" id="UP000663840">
    <property type="component" value="Unassembled WGS sequence"/>
</dbReference>
<proteinExistence type="predicted"/>
<evidence type="ECO:0000313" key="2">
    <source>
        <dbReference type="Proteomes" id="UP000663840"/>
    </source>
</evidence>
<comment type="caution">
    <text evidence="1">The sequence shown here is derived from an EMBL/GenBank/DDBJ whole genome shotgun (WGS) entry which is preliminary data.</text>
</comment>
<gene>
    <name evidence="1" type="ORF">RDB_LOCUS40548</name>
</gene>
<organism evidence="1 2">
    <name type="scientific">Rhizoctonia solani</name>
    <dbReference type="NCBI Taxonomy" id="456999"/>
    <lineage>
        <taxon>Eukaryota</taxon>
        <taxon>Fungi</taxon>
        <taxon>Dikarya</taxon>
        <taxon>Basidiomycota</taxon>
        <taxon>Agaricomycotina</taxon>
        <taxon>Agaricomycetes</taxon>
        <taxon>Cantharellales</taxon>
        <taxon>Ceratobasidiaceae</taxon>
        <taxon>Rhizoctonia</taxon>
    </lineage>
</organism>
<sequence length="161" mass="17652">RDDNQSKDCMPIVLSGAATTIRIFDYVDDKTIKGLANIQQKQHQSNDLQIKLPHSSLLNYVDGKCKSSDNKGTSQPCLDNPMCLEPSRPPDPEEACLEYADWEEEAEAESAEDAMGEQLPLRGAVRNVVVTEPVPLGEAEIKGESGTVPARLRVKDPVTEC</sequence>
<protein>
    <submittedName>
        <fullName evidence="1">Uncharacterized protein</fullName>
    </submittedName>
</protein>
<feature type="non-terminal residue" evidence="1">
    <location>
        <position position="1"/>
    </location>
</feature>
<accession>A0A8H2WSE1</accession>
<reference evidence="1" key="1">
    <citation type="submission" date="2021-01" db="EMBL/GenBank/DDBJ databases">
        <authorList>
            <person name="Kaushik A."/>
        </authorList>
    </citation>
    <scope>NUCLEOTIDE SEQUENCE</scope>
    <source>
        <strain evidence="1">AG1-1A</strain>
    </source>
</reference>
<dbReference type="AlphaFoldDB" id="A0A8H2WSE1"/>
<evidence type="ECO:0000313" key="1">
    <source>
        <dbReference type="EMBL" id="CAE6406392.1"/>
    </source>
</evidence>
<name>A0A8H2WSE1_9AGAM</name>